<dbReference type="PANTHER" id="PTHR30146">
    <property type="entry name" value="LACI-RELATED TRANSCRIPTIONAL REPRESSOR"/>
    <property type="match status" value="1"/>
</dbReference>
<organism evidence="5 6">
    <name type="scientific">Microbacterium aquimaris</name>
    <dbReference type="NCBI Taxonomy" id="459816"/>
    <lineage>
        <taxon>Bacteria</taxon>
        <taxon>Bacillati</taxon>
        <taxon>Actinomycetota</taxon>
        <taxon>Actinomycetes</taxon>
        <taxon>Micrococcales</taxon>
        <taxon>Microbacteriaceae</taxon>
        <taxon>Microbacterium</taxon>
    </lineage>
</organism>
<name>A0ABU5N366_9MICO</name>
<dbReference type="EMBL" id="JAWJYN010000001">
    <property type="protein sequence ID" value="MDZ8160362.1"/>
    <property type="molecule type" value="Genomic_DNA"/>
</dbReference>
<gene>
    <name evidence="5" type="ORF">R2Q92_00825</name>
</gene>
<dbReference type="SUPFAM" id="SSF53822">
    <property type="entry name" value="Periplasmic binding protein-like I"/>
    <property type="match status" value="1"/>
</dbReference>
<dbReference type="PROSITE" id="PS50932">
    <property type="entry name" value="HTH_LACI_2"/>
    <property type="match status" value="1"/>
</dbReference>
<dbReference type="SMART" id="SM00354">
    <property type="entry name" value="HTH_LACI"/>
    <property type="match status" value="1"/>
</dbReference>
<evidence type="ECO:0000256" key="1">
    <source>
        <dbReference type="ARBA" id="ARBA00023015"/>
    </source>
</evidence>
<protein>
    <submittedName>
        <fullName evidence="5">LacI family DNA-binding transcriptional regulator</fullName>
    </submittedName>
</protein>
<dbReference type="RefSeq" id="WP_194423095.1">
    <property type="nucleotide sequence ID" value="NZ_BAAAPT010000001.1"/>
</dbReference>
<accession>A0ABU5N366</accession>
<evidence type="ECO:0000259" key="4">
    <source>
        <dbReference type="PROSITE" id="PS50932"/>
    </source>
</evidence>
<keyword evidence="2 5" id="KW-0238">DNA-binding</keyword>
<dbReference type="Proteomes" id="UP001291912">
    <property type="component" value="Unassembled WGS sequence"/>
</dbReference>
<feature type="domain" description="HTH lacI-type" evidence="4">
    <location>
        <begin position="15"/>
        <end position="69"/>
    </location>
</feature>
<reference evidence="5 6" key="1">
    <citation type="submission" date="2023-10" db="EMBL/GenBank/DDBJ databases">
        <title>Microbacterium xanthum sp. nov., isolated from seaweed.</title>
        <authorList>
            <person name="Lee S.D."/>
        </authorList>
    </citation>
    <scope>NUCLEOTIDE SEQUENCE [LARGE SCALE GENOMIC DNA]</scope>
    <source>
        <strain evidence="5 6">KCTC 19124</strain>
    </source>
</reference>
<keyword evidence="1" id="KW-0805">Transcription regulation</keyword>
<proteinExistence type="predicted"/>
<evidence type="ECO:0000256" key="2">
    <source>
        <dbReference type="ARBA" id="ARBA00023125"/>
    </source>
</evidence>
<dbReference type="Pfam" id="PF13377">
    <property type="entry name" value="Peripla_BP_3"/>
    <property type="match status" value="1"/>
</dbReference>
<keyword evidence="3" id="KW-0804">Transcription</keyword>
<dbReference type="InterPro" id="IPR028082">
    <property type="entry name" value="Peripla_BP_I"/>
</dbReference>
<dbReference type="InterPro" id="IPR046335">
    <property type="entry name" value="LacI/GalR-like_sensor"/>
</dbReference>
<evidence type="ECO:0000313" key="6">
    <source>
        <dbReference type="Proteomes" id="UP001291912"/>
    </source>
</evidence>
<dbReference type="InterPro" id="IPR010982">
    <property type="entry name" value="Lambda_DNA-bd_dom_sf"/>
</dbReference>
<sequence length="342" mass="35842">MARSRRAVAGRPQRVTIADIAAYVGVSTATVSYALNDPTRVSAETLERVRAAVEELGYTGNEAARQLRRGRSNAVALIVNDAANPAFTAFETGAEHAAAVTGHFILNANSSDNASRELAYLRFFESQQVGGIVIAPVGELPDEAIAIADRGTPVVSLGHLGSRSPVPSISGDDLAGGETAMTHLLAAGRRRPMFVGGPRAQFELRLRGAEQAAARRGVAVRALTLEAATVEAGHRAVCALSDDELAGYDAVFAGNDLLAIGVLHALIERGVDVPGRIALVGYDDIEFAQLAVVPLTTVRHDVSAMSRAAVEAAVSGGATRPVHREFPPELVVRRSTYLTAPA</sequence>
<comment type="caution">
    <text evidence="5">The sequence shown here is derived from an EMBL/GenBank/DDBJ whole genome shotgun (WGS) entry which is preliminary data.</text>
</comment>
<dbReference type="CDD" id="cd06267">
    <property type="entry name" value="PBP1_LacI_sugar_binding-like"/>
    <property type="match status" value="1"/>
</dbReference>
<dbReference type="PROSITE" id="PS00356">
    <property type="entry name" value="HTH_LACI_1"/>
    <property type="match status" value="1"/>
</dbReference>
<dbReference type="SUPFAM" id="SSF47413">
    <property type="entry name" value="lambda repressor-like DNA-binding domains"/>
    <property type="match status" value="1"/>
</dbReference>
<evidence type="ECO:0000256" key="3">
    <source>
        <dbReference type="ARBA" id="ARBA00023163"/>
    </source>
</evidence>
<dbReference type="Pfam" id="PF00356">
    <property type="entry name" value="LacI"/>
    <property type="match status" value="1"/>
</dbReference>
<dbReference type="GO" id="GO:0003677">
    <property type="term" value="F:DNA binding"/>
    <property type="evidence" value="ECO:0007669"/>
    <property type="project" value="UniProtKB-KW"/>
</dbReference>
<keyword evidence="6" id="KW-1185">Reference proteome</keyword>
<dbReference type="Gene3D" id="1.10.260.40">
    <property type="entry name" value="lambda repressor-like DNA-binding domains"/>
    <property type="match status" value="1"/>
</dbReference>
<dbReference type="CDD" id="cd01392">
    <property type="entry name" value="HTH_LacI"/>
    <property type="match status" value="1"/>
</dbReference>
<dbReference type="InterPro" id="IPR000843">
    <property type="entry name" value="HTH_LacI"/>
</dbReference>
<dbReference type="PANTHER" id="PTHR30146:SF109">
    <property type="entry name" value="HTH-TYPE TRANSCRIPTIONAL REGULATOR GALS"/>
    <property type="match status" value="1"/>
</dbReference>
<evidence type="ECO:0000313" key="5">
    <source>
        <dbReference type="EMBL" id="MDZ8160362.1"/>
    </source>
</evidence>
<dbReference type="Gene3D" id="3.40.50.2300">
    <property type="match status" value="2"/>
</dbReference>